<organism evidence="1 2">
    <name type="scientific">Halococcus hamelinensis 100A6</name>
    <dbReference type="NCBI Taxonomy" id="1132509"/>
    <lineage>
        <taxon>Archaea</taxon>
        <taxon>Methanobacteriati</taxon>
        <taxon>Methanobacteriota</taxon>
        <taxon>Stenosarchaea group</taxon>
        <taxon>Halobacteria</taxon>
        <taxon>Halobacteriales</taxon>
        <taxon>Halococcaceae</taxon>
        <taxon>Halococcus</taxon>
    </lineage>
</organism>
<reference evidence="1 2" key="1">
    <citation type="journal article" date="2014" name="PLoS Genet.">
        <title>Phylogenetically driven sequencing of extremely halophilic archaea reveals strategies for static and dynamic osmo-response.</title>
        <authorList>
            <person name="Becker E.A."/>
            <person name="Seitzer P.M."/>
            <person name="Tritt A."/>
            <person name="Larsen D."/>
            <person name="Krusor M."/>
            <person name="Yao A.I."/>
            <person name="Wu D."/>
            <person name="Madern D."/>
            <person name="Eisen J.A."/>
            <person name="Darling A.E."/>
            <person name="Facciotti M.T."/>
        </authorList>
    </citation>
    <scope>NUCLEOTIDE SEQUENCE [LARGE SCALE GENOMIC DNA]</scope>
    <source>
        <strain evidence="1 2">100A6</strain>
    </source>
</reference>
<dbReference type="Pfam" id="PF20126">
    <property type="entry name" value="TumE"/>
    <property type="match status" value="1"/>
</dbReference>
<name>M0M218_9EURY</name>
<dbReference type="Proteomes" id="UP000011566">
    <property type="component" value="Unassembled WGS sequence"/>
</dbReference>
<proteinExistence type="predicted"/>
<accession>M0M218</accession>
<dbReference type="RefSeq" id="WP_007691766.1">
    <property type="nucleotide sequence ID" value="NZ_AJRK01000405.1"/>
</dbReference>
<dbReference type="InterPro" id="IPR045397">
    <property type="entry name" value="TumE-like"/>
</dbReference>
<dbReference type="PATRIC" id="fig|1132509.6.peg.1325"/>
<protein>
    <submittedName>
        <fullName evidence="1">Uncharacterized protein</fullName>
    </submittedName>
</protein>
<dbReference type="eggNOG" id="arCOG06398">
    <property type="taxonomic scope" value="Archaea"/>
</dbReference>
<dbReference type="AlphaFoldDB" id="M0M218"/>
<gene>
    <name evidence="1" type="ORF">C447_05777</name>
</gene>
<comment type="caution">
    <text evidence="1">The sequence shown here is derived from an EMBL/GenBank/DDBJ whole genome shotgun (WGS) entry which is preliminary data.</text>
</comment>
<sequence>MGEGGDATKALDVTERFPENGTLVDITAWRVPGSDRYPDGVRYSMQYGRIEGGTIVRYDNFPDHPGASRHHKHTETGSVEDIEFPGLLPLFRRFKQEVRNHGEHWP</sequence>
<dbReference type="OrthoDB" id="294990at2157"/>
<evidence type="ECO:0000313" key="2">
    <source>
        <dbReference type="Proteomes" id="UP000011566"/>
    </source>
</evidence>
<dbReference type="EMBL" id="AOMB01000015">
    <property type="protein sequence ID" value="EMA39741.1"/>
    <property type="molecule type" value="Genomic_DNA"/>
</dbReference>
<keyword evidence="2" id="KW-1185">Reference proteome</keyword>
<evidence type="ECO:0000313" key="1">
    <source>
        <dbReference type="EMBL" id="EMA39741.1"/>
    </source>
</evidence>